<keyword evidence="12" id="KW-1185">Reference proteome</keyword>
<evidence type="ECO:0000256" key="1">
    <source>
        <dbReference type="ARBA" id="ARBA00004123"/>
    </source>
</evidence>
<feature type="compositionally biased region" description="Basic and acidic residues" evidence="8">
    <location>
        <begin position="99"/>
        <end position="112"/>
    </location>
</feature>
<feature type="region of interest" description="Disordered" evidence="8">
    <location>
        <begin position="1222"/>
        <end position="1278"/>
    </location>
</feature>
<dbReference type="InterPro" id="IPR013083">
    <property type="entry name" value="Znf_RING/FYVE/PHD"/>
</dbReference>
<dbReference type="FunFam" id="3.30.40.10:FF:000007">
    <property type="entry name" value="Bromodomain containing 1, isoform CRA_b"/>
    <property type="match status" value="1"/>
</dbReference>
<dbReference type="PROSITE" id="PS50016">
    <property type="entry name" value="ZF_PHD_2"/>
    <property type="match status" value="1"/>
</dbReference>
<feature type="region of interest" description="Disordered" evidence="8">
    <location>
        <begin position="206"/>
        <end position="238"/>
    </location>
</feature>
<feature type="domain" description="PHD-type" evidence="10">
    <location>
        <begin position="490"/>
        <end position="609"/>
    </location>
</feature>
<feature type="region of interest" description="Disordered" evidence="8">
    <location>
        <begin position="402"/>
        <end position="431"/>
    </location>
</feature>
<comment type="subcellular location">
    <subcellularLocation>
        <location evidence="1">Nucleus</location>
    </subcellularLocation>
</comment>
<dbReference type="PROSITE" id="PS01359">
    <property type="entry name" value="ZF_PHD_1"/>
    <property type="match status" value="1"/>
</dbReference>
<dbReference type="InterPro" id="IPR019786">
    <property type="entry name" value="Zinc_finger_PHD-type_CS"/>
</dbReference>
<comment type="caution">
    <text evidence="11">The sequence shown here is derived from an EMBL/GenBank/DDBJ whole genome shotgun (WGS) entry which is preliminary data.</text>
</comment>
<dbReference type="GO" id="GO:0008270">
    <property type="term" value="F:zinc ion binding"/>
    <property type="evidence" value="ECO:0007669"/>
    <property type="project" value="UniProtKB-KW"/>
</dbReference>
<dbReference type="PROSITE" id="PS51805">
    <property type="entry name" value="EPHD"/>
    <property type="match status" value="1"/>
</dbReference>
<dbReference type="PANTHER" id="PTHR13793">
    <property type="entry name" value="PHD FINGER PROTEINS"/>
    <property type="match status" value="1"/>
</dbReference>
<dbReference type="SUPFAM" id="SSF57903">
    <property type="entry name" value="FYVE/PHD zinc finger"/>
    <property type="match status" value="1"/>
</dbReference>
<evidence type="ECO:0000259" key="9">
    <source>
        <dbReference type="PROSITE" id="PS50016"/>
    </source>
</evidence>
<protein>
    <recommendedName>
        <fullName evidence="13">Peregrin</fullName>
    </recommendedName>
</protein>
<dbReference type="SMART" id="SM00249">
    <property type="entry name" value="PHD"/>
    <property type="match status" value="2"/>
</dbReference>
<feature type="compositionally biased region" description="Low complexity" evidence="8">
    <location>
        <begin position="1122"/>
        <end position="1138"/>
    </location>
</feature>
<dbReference type="FunFam" id="3.30.40.10:FF:000008">
    <property type="entry name" value="Bromodomain containing 1, isoform CRA_a"/>
    <property type="match status" value="1"/>
</dbReference>
<feature type="domain" description="PHD-type" evidence="9">
    <location>
        <begin position="436"/>
        <end position="486"/>
    </location>
</feature>
<feature type="compositionally biased region" description="Polar residues" evidence="8">
    <location>
        <begin position="74"/>
        <end position="94"/>
    </location>
</feature>
<dbReference type="GeneID" id="85321628"/>
<reference evidence="11" key="1">
    <citation type="submission" date="2023-06" db="EMBL/GenBank/DDBJ databases">
        <title>Genome-scale phylogeny and comparative genomics of the fungal order Sordariales.</title>
        <authorList>
            <consortium name="Lawrence Berkeley National Laboratory"/>
            <person name="Hensen N."/>
            <person name="Bonometti L."/>
            <person name="Westerberg I."/>
            <person name="Brannstrom I.O."/>
            <person name="Guillou S."/>
            <person name="Cros-Aarteil S."/>
            <person name="Calhoun S."/>
            <person name="Haridas S."/>
            <person name="Kuo A."/>
            <person name="Mondo S."/>
            <person name="Pangilinan J."/>
            <person name="Riley R."/>
            <person name="LaButti K."/>
            <person name="Andreopoulos B."/>
            <person name="Lipzen A."/>
            <person name="Chen C."/>
            <person name="Yanf M."/>
            <person name="Daum C."/>
            <person name="Ng V."/>
            <person name="Clum A."/>
            <person name="Steindorff A."/>
            <person name="Ohm R."/>
            <person name="Martin F."/>
            <person name="Silar P."/>
            <person name="Natvig D."/>
            <person name="Lalanne C."/>
            <person name="Gautier V."/>
            <person name="Ament-velasquez S.L."/>
            <person name="Kruys A."/>
            <person name="Hutchinson M.I."/>
            <person name="Powell A.J."/>
            <person name="Barry K."/>
            <person name="Miller A.N."/>
            <person name="Grigoriev I.V."/>
            <person name="Debuchy R."/>
            <person name="Gladieux P."/>
            <person name="Thoren M.H."/>
            <person name="Johannesson H."/>
        </authorList>
    </citation>
    <scope>NUCLEOTIDE SEQUENCE</scope>
    <source>
        <strain evidence="11">SMH2392-1A</strain>
    </source>
</reference>
<sequence length="1278" mass="139545">MAPVSTTPRRQASGRPRGRPKGNTPARSSRARKSAHDAPASEPPPKRRKYIPGGPGGGGRFVDEDGIETPAEPTVSTSAPRARSSAITLSNPAPSTMYPRRERSTRIRTAVNRDDLDDRQYSSAAAVAAAVVHNEGYKPREERGWEEFHPNLDIEAVFIVFPAPEVDGFPKSAPPTPAVQQAPTTPLNGSSTPTKELLTGTAADGTSGTLTWQSKPSFGVALPDTPSRRRAGRPTRDSVSLYASRPLDLGTSPKIPKVLPIHGQTSKEKLDLKLPSYRKTDRISLFESKTFGQARYVDKSMMNVGYQESDHFIRPEGKLIKSVDANVEEDIDQTVAVKVDIDPIQHTAGAAGRVEYDMDEQDDMWLEKLNSQRKGSDLDPITREIFEITITKIEKEWHALEKRIPKPNPKPPQTHRPRSSSAAAVNGEPQVGEEQDSKCAICDDGDCENTNAIVFCDGCDLAVHQECYGVPFIPEGQWLCRKCQLIGRGIPTCIFCPNTDGAFKQTNSSKWAHLLCAMWIPEVSLGNHTFMEPVMEVEKVPRTRWKLSCYICNQRMGACIQCSNKSCYQAFHVTCARRCRLYLKMKNSQGALAVLDGTLPLKAFCDKHCPQDHAKENAVSQATREAKRFYKRTMKGRIWADSQASALQIAATHRHAITEHPPDESQMTGAKVSAVLADKKKGQPGKHIWKLPSGAPIIPQAVYDLVESSLARFNIRKRKDFVGEACRYWTLKREARRGAALLKRLQLQMETFSSMELTRRNFAAMGPSGKTRLTRRIEFARGLIKDLEQLKALSEDVVQREASKLEAAEMELDFVDNCYFPVYRMLVPVVERALQLDKNIFKPGLAGLQEKLDVRFYTTCLQFAHDLCEAVSAGINAAAKLSAAEEPRVDSLDASPAKHNDYSGVKDRRRLGKRILKSVQPHLEAALRAEADICAKPFDALLMELKGMVDASLEVKQPTITVSQDDNTGTDPSQDVEMLDAPEEAQIIVAADQLAGVVVAKAEAGIDDDDADEVMAETDAVVAVNGISTSRRRHGADVSIEVNTSADHLDGEDETSNPNGNGVSSNNSVVGEQQAAKSQGDDHRHHHSPPGQLTNGASFKESDSPPSLTAGSVYGSVVLHPSSNSNGNGSSNGNTISNGSGGPLTPPQSNGSFGRDPTNILAEGGLPWYLQGFALKGTSAVEEQWTGRDAVRSLSEELTDMDDEALKDLEFDVDDDTITASPVNASSTDKDHRHINDSISGSSSLLSVNSASTPGSAKRVRANPAMFRKGVRSSARKR</sequence>
<dbReference type="Pfam" id="PF10513">
    <property type="entry name" value="EPL1"/>
    <property type="match status" value="1"/>
</dbReference>
<dbReference type="InterPro" id="IPR034732">
    <property type="entry name" value="EPHD"/>
</dbReference>
<evidence type="ECO:0000259" key="10">
    <source>
        <dbReference type="PROSITE" id="PS51805"/>
    </source>
</evidence>
<evidence type="ECO:0000313" key="12">
    <source>
        <dbReference type="Proteomes" id="UP001172101"/>
    </source>
</evidence>
<feature type="compositionally biased region" description="Low complexity" evidence="8">
    <location>
        <begin position="1238"/>
        <end position="1252"/>
    </location>
</feature>
<dbReference type="RefSeq" id="XP_060292434.1">
    <property type="nucleotide sequence ID" value="XM_060438358.1"/>
</dbReference>
<feature type="compositionally biased region" description="Basic residues" evidence="8">
    <location>
        <begin position="1269"/>
        <end position="1278"/>
    </location>
</feature>
<dbReference type="Pfam" id="PF13832">
    <property type="entry name" value="zf-HC5HC2H_2"/>
    <property type="match status" value="1"/>
</dbReference>
<dbReference type="Proteomes" id="UP001172101">
    <property type="component" value="Unassembled WGS sequence"/>
</dbReference>
<accession>A0AA40DMZ5</accession>
<evidence type="ECO:0000313" key="11">
    <source>
        <dbReference type="EMBL" id="KAK0709130.1"/>
    </source>
</evidence>
<keyword evidence="6" id="KW-0539">Nucleus</keyword>
<keyword evidence="2" id="KW-0479">Metal-binding</keyword>
<dbReference type="PANTHER" id="PTHR13793:SF107">
    <property type="entry name" value="BROMODOMAIN-CONTAINING PROTEIN HOMOLOG"/>
    <property type="match status" value="1"/>
</dbReference>
<feature type="compositionally biased region" description="Polar residues" evidence="8">
    <location>
        <begin position="206"/>
        <end position="216"/>
    </location>
</feature>
<organism evidence="11 12">
    <name type="scientific">Lasiosphaeria miniovina</name>
    <dbReference type="NCBI Taxonomy" id="1954250"/>
    <lineage>
        <taxon>Eukaryota</taxon>
        <taxon>Fungi</taxon>
        <taxon>Dikarya</taxon>
        <taxon>Ascomycota</taxon>
        <taxon>Pezizomycotina</taxon>
        <taxon>Sordariomycetes</taxon>
        <taxon>Sordariomycetidae</taxon>
        <taxon>Sordariales</taxon>
        <taxon>Lasiosphaeriaceae</taxon>
        <taxon>Lasiosphaeria</taxon>
    </lineage>
</organism>
<evidence type="ECO:0000256" key="4">
    <source>
        <dbReference type="ARBA" id="ARBA00022771"/>
    </source>
</evidence>
<keyword evidence="4 7" id="KW-0863">Zinc-finger</keyword>
<keyword evidence="3" id="KW-0677">Repeat</keyword>
<dbReference type="InterPro" id="IPR011011">
    <property type="entry name" value="Znf_FYVE_PHD"/>
</dbReference>
<dbReference type="GO" id="GO:0005634">
    <property type="term" value="C:nucleus"/>
    <property type="evidence" value="ECO:0007669"/>
    <property type="project" value="UniProtKB-SubCell"/>
</dbReference>
<dbReference type="CDD" id="cd15492">
    <property type="entry name" value="PHD_BRPF_JADE_like"/>
    <property type="match status" value="1"/>
</dbReference>
<feature type="compositionally biased region" description="Low complexity" evidence="8">
    <location>
        <begin position="1059"/>
        <end position="1071"/>
    </location>
</feature>
<evidence type="ECO:0000256" key="5">
    <source>
        <dbReference type="ARBA" id="ARBA00022833"/>
    </source>
</evidence>
<feature type="region of interest" description="Disordered" evidence="8">
    <location>
        <begin position="1"/>
        <end position="112"/>
    </location>
</feature>
<evidence type="ECO:0000256" key="2">
    <source>
        <dbReference type="ARBA" id="ARBA00022723"/>
    </source>
</evidence>
<dbReference type="EMBL" id="JAUIRO010000006">
    <property type="protein sequence ID" value="KAK0709130.1"/>
    <property type="molecule type" value="Genomic_DNA"/>
</dbReference>
<evidence type="ECO:0000256" key="8">
    <source>
        <dbReference type="SAM" id="MobiDB-lite"/>
    </source>
</evidence>
<dbReference type="InterPro" id="IPR019787">
    <property type="entry name" value="Znf_PHD-finger"/>
</dbReference>
<feature type="region of interest" description="Disordered" evidence="8">
    <location>
        <begin position="170"/>
        <end position="193"/>
    </location>
</feature>
<dbReference type="Pfam" id="PF13831">
    <property type="entry name" value="PHD_2"/>
    <property type="match status" value="1"/>
</dbReference>
<evidence type="ECO:0000256" key="7">
    <source>
        <dbReference type="PROSITE-ProRule" id="PRU00146"/>
    </source>
</evidence>
<proteinExistence type="predicted"/>
<dbReference type="Gene3D" id="3.30.40.10">
    <property type="entry name" value="Zinc/RING finger domain, C3HC4 (zinc finger)"/>
    <property type="match status" value="2"/>
</dbReference>
<keyword evidence="5" id="KW-0862">Zinc</keyword>
<dbReference type="InterPro" id="IPR019542">
    <property type="entry name" value="Enhancer_polycomb-like_N"/>
</dbReference>
<gene>
    <name evidence="11" type="ORF">B0T26DRAFT_652320</name>
</gene>
<dbReference type="GO" id="GO:0006357">
    <property type="term" value="P:regulation of transcription by RNA polymerase II"/>
    <property type="evidence" value="ECO:0007669"/>
    <property type="project" value="TreeGrafter"/>
</dbReference>
<feature type="compositionally biased region" description="Polar residues" evidence="8">
    <location>
        <begin position="1"/>
        <end position="10"/>
    </location>
</feature>
<name>A0AA40DMZ5_9PEZI</name>
<feature type="region of interest" description="Disordered" evidence="8">
    <location>
        <begin position="1030"/>
        <end position="1159"/>
    </location>
</feature>
<evidence type="ECO:0000256" key="6">
    <source>
        <dbReference type="ARBA" id="ARBA00023242"/>
    </source>
</evidence>
<evidence type="ECO:0000256" key="3">
    <source>
        <dbReference type="ARBA" id="ARBA00022737"/>
    </source>
</evidence>
<dbReference type="InterPro" id="IPR050701">
    <property type="entry name" value="Histone_Mod_Regulator"/>
</dbReference>
<dbReference type="AlphaFoldDB" id="A0AA40DMZ5"/>
<dbReference type="InterPro" id="IPR001965">
    <property type="entry name" value="Znf_PHD"/>
</dbReference>
<dbReference type="CDD" id="cd15670">
    <property type="entry name" value="ePHD_BRPF"/>
    <property type="match status" value="1"/>
</dbReference>
<evidence type="ECO:0008006" key="13">
    <source>
        <dbReference type="Google" id="ProtNLM"/>
    </source>
</evidence>